<proteinExistence type="predicted"/>
<reference evidence="1" key="1">
    <citation type="submission" date="2021-03" db="EMBL/GenBank/DDBJ databases">
        <authorList>
            <person name="Li Z."/>
            <person name="Yang C."/>
        </authorList>
    </citation>
    <scope>NUCLEOTIDE SEQUENCE</scope>
    <source>
        <strain evidence="1">Dzin_1.0</strain>
        <tissue evidence="1">Leaf</tissue>
    </source>
</reference>
<dbReference type="PANTHER" id="PTHR36018:SF1">
    <property type="entry name" value="OS09G0481800 PROTEIN"/>
    <property type="match status" value="1"/>
</dbReference>
<protein>
    <submittedName>
        <fullName evidence="1">Uncharacterized protein</fullName>
    </submittedName>
</protein>
<evidence type="ECO:0000313" key="2">
    <source>
        <dbReference type="Proteomes" id="UP001085076"/>
    </source>
</evidence>
<dbReference type="AlphaFoldDB" id="A0A9D5H6R8"/>
<organism evidence="1 2">
    <name type="scientific">Dioscorea zingiberensis</name>
    <dbReference type="NCBI Taxonomy" id="325984"/>
    <lineage>
        <taxon>Eukaryota</taxon>
        <taxon>Viridiplantae</taxon>
        <taxon>Streptophyta</taxon>
        <taxon>Embryophyta</taxon>
        <taxon>Tracheophyta</taxon>
        <taxon>Spermatophyta</taxon>
        <taxon>Magnoliopsida</taxon>
        <taxon>Liliopsida</taxon>
        <taxon>Dioscoreales</taxon>
        <taxon>Dioscoreaceae</taxon>
        <taxon>Dioscorea</taxon>
    </lineage>
</organism>
<dbReference type="PANTHER" id="PTHR36018">
    <property type="entry name" value="OS09G0481800 PROTEIN"/>
    <property type="match status" value="1"/>
</dbReference>
<dbReference type="Proteomes" id="UP001085076">
    <property type="component" value="Miscellaneous, Linkage group lg08"/>
</dbReference>
<evidence type="ECO:0000313" key="1">
    <source>
        <dbReference type="EMBL" id="KAJ0965252.1"/>
    </source>
</evidence>
<dbReference type="Gene3D" id="3.30.300.130">
    <property type="entry name" value="Fe-S cluster assembly (FSCA)"/>
    <property type="match status" value="1"/>
</dbReference>
<comment type="caution">
    <text evidence="1">The sequence shown here is derived from an EMBL/GenBank/DDBJ whole genome shotgun (WGS) entry which is preliminary data.</text>
</comment>
<dbReference type="InterPro" id="IPR034904">
    <property type="entry name" value="FSCA_dom_sf"/>
</dbReference>
<sequence length="148" mass="16923">MALLQPHLRLCLRSSSPLLPFNSSKLPCFQTLTLRNPSSKKFSRQWRFPAVSASLPQLDLTEDNIRRVLVDARSELAQIFDASVGITGQVDLAEVDGPFVKLSLKGRFWHKRVTVLERIGTYLKNRIPEILEVEIEDEKQFDDSPENF</sequence>
<gene>
    <name evidence="1" type="ORF">J5N97_026390</name>
</gene>
<keyword evidence="2" id="KW-1185">Reference proteome</keyword>
<accession>A0A9D5H6R8</accession>
<name>A0A9D5H6R8_9LILI</name>
<reference evidence="1" key="2">
    <citation type="journal article" date="2022" name="Hortic Res">
        <title>The genome of Dioscorea zingiberensis sheds light on the biosynthesis, origin and evolution of the medicinally important diosgenin saponins.</title>
        <authorList>
            <person name="Li Y."/>
            <person name="Tan C."/>
            <person name="Li Z."/>
            <person name="Guo J."/>
            <person name="Li S."/>
            <person name="Chen X."/>
            <person name="Wang C."/>
            <person name="Dai X."/>
            <person name="Yang H."/>
            <person name="Song W."/>
            <person name="Hou L."/>
            <person name="Xu J."/>
            <person name="Tong Z."/>
            <person name="Xu A."/>
            <person name="Yuan X."/>
            <person name="Wang W."/>
            <person name="Yang Q."/>
            <person name="Chen L."/>
            <person name="Sun Z."/>
            <person name="Wang K."/>
            <person name="Pan B."/>
            <person name="Chen J."/>
            <person name="Bao Y."/>
            <person name="Liu F."/>
            <person name="Qi X."/>
            <person name="Gang D.R."/>
            <person name="Wen J."/>
            <person name="Li J."/>
        </authorList>
    </citation>
    <scope>NUCLEOTIDE SEQUENCE</scope>
    <source>
        <strain evidence="1">Dzin_1.0</strain>
    </source>
</reference>
<dbReference type="SUPFAM" id="SSF117916">
    <property type="entry name" value="Fe-S cluster assembly (FSCA) domain-like"/>
    <property type="match status" value="1"/>
</dbReference>
<dbReference type="OrthoDB" id="446939at2759"/>
<dbReference type="EMBL" id="JAGGNH010000008">
    <property type="protein sequence ID" value="KAJ0965252.1"/>
    <property type="molecule type" value="Genomic_DNA"/>
</dbReference>